<proteinExistence type="predicted"/>
<gene>
    <name evidence="2" type="ORF">Lfee_1510</name>
    <name evidence="3" type="ORF">NCTC12022_03074</name>
</gene>
<keyword evidence="1" id="KW-0812">Transmembrane</keyword>
<keyword evidence="1" id="KW-0472">Membrane</keyword>
<evidence type="ECO:0000313" key="5">
    <source>
        <dbReference type="Proteomes" id="UP000251942"/>
    </source>
</evidence>
<feature type="transmembrane region" description="Helical" evidence="1">
    <location>
        <begin position="15"/>
        <end position="40"/>
    </location>
</feature>
<evidence type="ECO:0000313" key="3">
    <source>
        <dbReference type="EMBL" id="SPX62316.1"/>
    </source>
</evidence>
<dbReference type="Proteomes" id="UP000251942">
    <property type="component" value="Unassembled WGS sequence"/>
</dbReference>
<dbReference type="PATRIC" id="fig|453.4.peg.1655"/>
<protein>
    <submittedName>
        <fullName evidence="2">Uncharacterized protein</fullName>
    </submittedName>
</protein>
<reference evidence="2 4" key="1">
    <citation type="submission" date="2015-11" db="EMBL/GenBank/DDBJ databases">
        <title>Genomic analysis of 38 Legionella species identifies large and diverse effector repertoires.</title>
        <authorList>
            <person name="Burstein D."/>
            <person name="Amaro F."/>
            <person name="Zusman T."/>
            <person name="Lifshitz Z."/>
            <person name="Cohen O."/>
            <person name="Gilbert J.A."/>
            <person name="Pupko T."/>
            <person name="Shuman H.A."/>
            <person name="Segal G."/>
        </authorList>
    </citation>
    <scope>NUCLEOTIDE SEQUENCE [LARGE SCALE GENOMIC DNA]</scope>
    <source>
        <strain evidence="2 4">WO-44C</strain>
    </source>
</reference>
<organism evidence="2 4">
    <name type="scientific">Legionella feeleii</name>
    <dbReference type="NCBI Taxonomy" id="453"/>
    <lineage>
        <taxon>Bacteria</taxon>
        <taxon>Pseudomonadati</taxon>
        <taxon>Pseudomonadota</taxon>
        <taxon>Gammaproteobacteria</taxon>
        <taxon>Legionellales</taxon>
        <taxon>Legionellaceae</taxon>
        <taxon>Legionella</taxon>
    </lineage>
</organism>
<accession>A0A0W0TSH7</accession>
<evidence type="ECO:0000313" key="4">
    <source>
        <dbReference type="Proteomes" id="UP000054698"/>
    </source>
</evidence>
<dbReference type="EMBL" id="LNYB01000068">
    <property type="protein sequence ID" value="KTC98553.1"/>
    <property type="molecule type" value="Genomic_DNA"/>
</dbReference>
<reference evidence="3 5" key="2">
    <citation type="submission" date="2018-06" db="EMBL/GenBank/DDBJ databases">
        <authorList>
            <consortium name="Pathogen Informatics"/>
            <person name="Doyle S."/>
        </authorList>
    </citation>
    <scope>NUCLEOTIDE SEQUENCE [LARGE SCALE GENOMIC DNA]</scope>
    <source>
        <strain evidence="3 5">NCTC12022</strain>
    </source>
</reference>
<dbReference type="EMBL" id="UASS01000037">
    <property type="protein sequence ID" value="SPX62316.1"/>
    <property type="molecule type" value="Genomic_DNA"/>
</dbReference>
<keyword evidence="1" id="KW-1133">Transmembrane helix</keyword>
<dbReference type="Proteomes" id="UP000054698">
    <property type="component" value="Unassembled WGS sequence"/>
</dbReference>
<keyword evidence="4" id="KW-1185">Reference proteome</keyword>
<sequence length="97" mass="11308">MRINILMGTPNSQAIIYFSIFFSFLKNYPFYYALVCFFSFCAQTIQFDHFVSAVEAETSPLVTKMLVIKVGLSSFRKYLSMIPSSQFKRLKLTFCFH</sequence>
<evidence type="ECO:0000256" key="1">
    <source>
        <dbReference type="SAM" id="Phobius"/>
    </source>
</evidence>
<dbReference type="AlphaFoldDB" id="A0A0W0TSH7"/>
<name>A0A0W0TSH7_9GAMM</name>
<evidence type="ECO:0000313" key="2">
    <source>
        <dbReference type="EMBL" id="KTC98553.1"/>
    </source>
</evidence>